<dbReference type="GO" id="GO:0005975">
    <property type="term" value="P:carbohydrate metabolic process"/>
    <property type="evidence" value="ECO:0007669"/>
    <property type="project" value="UniProtKB-ARBA"/>
</dbReference>
<dbReference type="GO" id="GO:0006508">
    <property type="term" value="P:proteolysis"/>
    <property type="evidence" value="ECO:0007669"/>
    <property type="project" value="UniProtKB-KW"/>
</dbReference>
<dbReference type="Gene3D" id="2.60.40.10">
    <property type="entry name" value="Immunoglobulins"/>
    <property type="match status" value="2"/>
</dbReference>
<feature type="domain" description="Peptidase S1" evidence="7">
    <location>
        <begin position="238"/>
        <end position="393"/>
    </location>
</feature>
<gene>
    <name evidence="9" type="ORF">HNR67_000879</name>
</gene>
<evidence type="ECO:0000256" key="5">
    <source>
        <dbReference type="ARBA" id="ARBA00023157"/>
    </source>
</evidence>
<dbReference type="InterPro" id="IPR018114">
    <property type="entry name" value="TRYPSIN_HIS"/>
</dbReference>
<evidence type="ECO:0000256" key="1">
    <source>
        <dbReference type="ARBA" id="ARBA00007664"/>
    </source>
</evidence>
<comment type="similarity">
    <text evidence="1">Belongs to the peptidase S1 family.</text>
</comment>
<dbReference type="InterPro" id="IPR044016">
    <property type="entry name" value="Big_13"/>
</dbReference>
<dbReference type="PROSITE" id="PS00018">
    <property type="entry name" value="EF_HAND_1"/>
    <property type="match status" value="1"/>
</dbReference>
<dbReference type="AlphaFoldDB" id="A0A7W7C7D1"/>
<accession>A0A7W7C7D1</accession>
<dbReference type="EMBL" id="JACHMH010000001">
    <property type="protein sequence ID" value="MBB4674761.1"/>
    <property type="molecule type" value="Genomic_DNA"/>
</dbReference>
<dbReference type="SUPFAM" id="SSF50494">
    <property type="entry name" value="Trypsin-like serine proteases"/>
    <property type="match status" value="1"/>
</dbReference>
<dbReference type="Pfam" id="PF19077">
    <property type="entry name" value="Big_13"/>
    <property type="match status" value="1"/>
</dbReference>
<organism evidence="9 10">
    <name type="scientific">Crossiella cryophila</name>
    <dbReference type="NCBI Taxonomy" id="43355"/>
    <lineage>
        <taxon>Bacteria</taxon>
        <taxon>Bacillati</taxon>
        <taxon>Actinomycetota</taxon>
        <taxon>Actinomycetes</taxon>
        <taxon>Pseudonocardiales</taxon>
        <taxon>Pseudonocardiaceae</taxon>
        <taxon>Crossiella</taxon>
    </lineage>
</organism>
<dbReference type="Gene3D" id="3.30.300.50">
    <property type="match status" value="1"/>
</dbReference>
<comment type="caution">
    <text evidence="9">The sequence shown here is derived from an EMBL/GenBank/DDBJ whole genome shotgun (WGS) entry which is preliminary data.</text>
</comment>
<dbReference type="Proteomes" id="UP000533598">
    <property type="component" value="Unassembled WGS sequence"/>
</dbReference>
<evidence type="ECO:0000256" key="2">
    <source>
        <dbReference type="ARBA" id="ARBA00022670"/>
    </source>
</evidence>
<evidence type="ECO:0000256" key="3">
    <source>
        <dbReference type="ARBA" id="ARBA00022801"/>
    </source>
</evidence>
<keyword evidence="6" id="KW-1133">Transmembrane helix</keyword>
<dbReference type="PRINTS" id="PR00861">
    <property type="entry name" value="ALYTICPTASE"/>
</dbReference>
<dbReference type="InterPro" id="IPR001254">
    <property type="entry name" value="Trypsin_dom"/>
</dbReference>
<evidence type="ECO:0000313" key="9">
    <source>
        <dbReference type="EMBL" id="MBB4674761.1"/>
    </source>
</evidence>
<dbReference type="Pfam" id="PF00089">
    <property type="entry name" value="Trypsin"/>
    <property type="match status" value="1"/>
</dbReference>
<dbReference type="PROSITE" id="PS00134">
    <property type="entry name" value="TRYPSIN_HIS"/>
    <property type="match status" value="1"/>
</dbReference>
<dbReference type="InterPro" id="IPR035070">
    <property type="entry name" value="Streptogrisin_prodomain"/>
</dbReference>
<protein>
    <submittedName>
        <fullName evidence="9">LPXTG-motif cell wall-anchored protein</fullName>
    </submittedName>
</protein>
<evidence type="ECO:0000313" key="10">
    <source>
        <dbReference type="Proteomes" id="UP000533598"/>
    </source>
</evidence>
<dbReference type="InterPro" id="IPR043504">
    <property type="entry name" value="Peptidase_S1_PA_chymotrypsin"/>
</dbReference>
<reference evidence="9 10" key="1">
    <citation type="submission" date="2020-08" db="EMBL/GenBank/DDBJ databases">
        <title>Sequencing the genomes of 1000 actinobacteria strains.</title>
        <authorList>
            <person name="Klenk H.-P."/>
        </authorList>
    </citation>
    <scope>NUCLEOTIDE SEQUENCE [LARGE SCALE GENOMIC DNA]</scope>
    <source>
        <strain evidence="9 10">DSM 44230</strain>
    </source>
</reference>
<keyword evidence="3" id="KW-0378">Hydrolase</keyword>
<keyword evidence="6" id="KW-0472">Membrane</keyword>
<dbReference type="CDD" id="cd21112">
    <property type="entry name" value="alphaLP-like"/>
    <property type="match status" value="1"/>
</dbReference>
<proteinExistence type="inferred from homology"/>
<dbReference type="InterPro" id="IPR033116">
    <property type="entry name" value="TRYPSIN_SER"/>
</dbReference>
<feature type="transmembrane region" description="Helical" evidence="6">
    <location>
        <begin position="669"/>
        <end position="690"/>
    </location>
</feature>
<dbReference type="InterPro" id="IPR009003">
    <property type="entry name" value="Peptidase_S1_PA"/>
</dbReference>
<dbReference type="RefSeq" id="WP_185000842.1">
    <property type="nucleotide sequence ID" value="NZ_BAAAUI010000024.1"/>
</dbReference>
<keyword evidence="10" id="KW-1185">Reference proteome</keyword>
<evidence type="ECO:0000259" key="8">
    <source>
        <dbReference type="Pfam" id="PF19077"/>
    </source>
</evidence>
<keyword evidence="5" id="KW-1015">Disulfide bond</keyword>
<feature type="domain" description="Bacterial Ig-like" evidence="8">
    <location>
        <begin position="569"/>
        <end position="624"/>
    </location>
</feature>
<dbReference type="NCBIfam" id="TIGR01167">
    <property type="entry name" value="LPXTG_anchor"/>
    <property type="match status" value="1"/>
</dbReference>
<dbReference type="NCBIfam" id="NF033510">
    <property type="entry name" value="Ca_tandemer"/>
    <property type="match status" value="1"/>
</dbReference>
<sequence length="699" mass="71829">MSKASLRRRVGAAVSVAGVLVLGTALGTGIVSAQPTEVTADAVVQSMPAELKEAIRRDLGKDAKEYVATARAADKAALAGTRLRKELGEKFGGAWFDKNSKKLHVAVTDAAVAAKVRAAGGEVHQRGVSEGALDRAATTITNWVKALPAEKKAAFQAVAVDTKDGKLGVTLSSSEAGKALAAELPKVNVEVEVGHKQEELQAEKDLRGGDGYTVSGAGSSLRLCSLGFNAVDKLGRGQIITAGHCFDGFDGRKVNVEIKGAGNPVGEAIGLGENVRFDNAPDGDDSATIKVTNGGNKLLPEVNRYNGSGLKLDGVTDPIQGQEICKSGRTTGWQCGNVVNVDVQVRISNHLLSLFQHDACSIPGDSGGAVVLGSKALGITSGGAANPGDKCPTAGQPKDRSYAEFVGRDILPDHKGDAQLTVLTSNGDVDEDGVLDIDELNADITKIKDTNNNGVAAYRDADEPNLSAPKLTSPADKSRITERKPVLTGTAKPNAAVSLSYKGQTTEIKADASGKWTQTTGAELAYGDHEISLKQKVGELTSREVKSKFTVVPAAPVITEPKEGVKSENARPVISGTGTAKATVTVTSGETKLGEATVGADGKWTVTPAADLAKGKHTISAKQTIDKVDSDADTVAYELTKGGAAPPTTSPAGNGGGNGGLAKTGVDGVVPMLIGGAVAVAGGIALLVFFRRRKAGVQS</sequence>
<keyword evidence="6" id="KW-0812">Transmembrane</keyword>
<evidence type="ECO:0000256" key="4">
    <source>
        <dbReference type="ARBA" id="ARBA00022825"/>
    </source>
</evidence>
<dbReference type="PROSITE" id="PS00135">
    <property type="entry name" value="TRYPSIN_SER"/>
    <property type="match status" value="1"/>
</dbReference>
<evidence type="ECO:0000259" key="7">
    <source>
        <dbReference type="Pfam" id="PF00089"/>
    </source>
</evidence>
<keyword evidence="2" id="KW-0645">Protease</keyword>
<dbReference type="InterPro" id="IPR001316">
    <property type="entry name" value="Pept_S1A_streptogrisin"/>
</dbReference>
<dbReference type="Gene3D" id="2.40.10.10">
    <property type="entry name" value="Trypsin-like serine proteases"/>
    <property type="match status" value="2"/>
</dbReference>
<keyword evidence="4" id="KW-0720">Serine protease</keyword>
<name>A0A7W7C7D1_9PSEU</name>
<evidence type="ECO:0000256" key="6">
    <source>
        <dbReference type="SAM" id="Phobius"/>
    </source>
</evidence>
<dbReference type="GO" id="GO:0004252">
    <property type="term" value="F:serine-type endopeptidase activity"/>
    <property type="evidence" value="ECO:0007669"/>
    <property type="project" value="InterPro"/>
</dbReference>
<dbReference type="InterPro" id="IPR018247">
    <property type="entry name" value="EF_Hand_1_Ca_BS"/>
</dbReference>
<dbReference type="InterPro" id="IPR013783">
    <property type="entry name" value="Ig-like_fold"/>
</dbReference>